<dbReference type="eggNOG" id="ENOG5032SNH">
    <property type="taxonomic scope" value="Bacteria"/>
</dbReference>
<protein>
    <submittedName>
        <fullName evidence="1">Uncharacterized protein</fullName>
    </submittedName>
</protein>
<comment type="caution">
    <text evidence="1">The sequence shown here is derived from an EMBL/GenBank/DDBJ whole genome shotgun (WGS) entry which is preliminary data.</text>
</comment>
<dbReference type="AlphaFoldDB" id="A0A096ABM5"/>
<organism evidence="1 2">
    <name type="scientific">Corynebacterium freneyi DNF00450</name>
    <dbReference type="NCBI Taxonomy" id="1287475"/>
    <lineage>
        <taxon>Bacteria</taxon>
        <taxon>Bacillati</taxon>
        <taxon>Actinomycetota</taxon>
        <taxon>Actinomycetes</taxon>
        <taxon>Mycobacteriales</taxon>
        <taxon>Corynebacteriaceae</taxon>
        <taxon>Corynebacterium</taxon>
    </lineage>
</organism>
<reference evidence="1 2" key="1">
    <citation type="submission" date="2014-07" db="EMBL/GenBank/DDBJ databases">
        <authorList>
            <person name="McCorrison J."/>
            <person name="Sanka R."/>
            <person name="Torralba M."/>
            <person name="Gillis M."/>
            <person name="Haft D.H."/>
            <person name="Methe B."/>
            <person name="Sutton G."/>
            <person name="Nelson K.E."/>
        </authorList>
    </citation>
    <scope>NUCLEOTIDE SEQUENCE [LARGE SCALE GENOMIC DNA]</scope>
    <source>
        <strain evidence="1 2">DNF00450</strain>
    </source>
</reference>
<proteinExistence type="predicted"/>
<sequence>MDPAVSHGEGLGRRMLGGTGALSLTPYRADVAATIPVVSHRLSDGGRLIVVCPAADAQFYGDAEVRVDGVKKAPELAADITVAGLHALGRVEWLPIRDDSVDADASLAGLGFHPSAPGSYALGVVELDRAYVHGPCGVAKLPVDELRPHPGDVELASREFDARDEVGRLSQEQLRQLLSDALVGFVDGFRCSEFELDPSAALHAGEALGDEVWVSDIDVAGLMLSTIYNTRLTSVFIEFPEEIREFSDLVGAVSALAATTSARHASPRI</sequence>
<name>A0A096ABM5_9CORY</name>
<evidence type="ECO:0000313" key="1">
    <source>
        <dbReference type="EMBL" id="KGF18314.1"/>
    </source>
</evidence>
<gene>
    <name evidence="1" type="ORF">HMPREF1650_01995</name>
</gene>
<evidence type="ECO:0000313" key="2">
    <source>
        <dbReference type="Proteomes" id="UP000029548"/>
    </source>
</evidence>
<dbReference type="Proteomes" id="UP000029548">
    <property type="component" value="Unassembled WGS sequence"/>
</dbReference>
<dbReference type="RefSeq" id="WP_035120316.1">
    <property type="nucleotide sequence ID" value="NZ_JRNE01000024.1"/>
</dbReference>
<accession>A0A096ABM5</accession>
<dbReference type="EMBL" id="JRNE01000024">
    <property type="protein sequence ID" value="KGF18314.1"/>
    <property type="molecule type" value="Genomic_DNA"/>
</dbReference>